<evidence type="ECO:0000313" key="6">
    <source>
        <dbReference type="Proteomes" id="UP001381693"/>
    </source>
</evidence>
<evidence type="ECO:0000256" key="2">
    <source>
        <dbReference type="ARBA" id="ARBA00022989"/>
    </source>
</evidence>
<evidence type="ECO:0000313" key="5">
    <source>
        <dbReference type="EMBL" id="KAK7071826.1"/>
    </source>
</evidence>
<evidence type="ECO:0000256" key="1">
    <source>
        <dbReference type="ARBA" id="ARBA00022692"/>
    </source>
</evidence>
<name>A0AAN8ZWZ4_HALRR</name>
<dbReference type="Proteomes" id="UP001381693">
    <property type="component" value="Unassembled WGS sequence"/>
</dbReference>
<keyword evidence="1" id="KW-0812">Transmembrane</keyword>
<dbReference type="SUPFAM" id="SSF49313">
    <property type="entry name" value="Cadherin-like"/>
    <property type="match status" value="2"/>
</dbReference>
<keyword evidence="6" id="KW-1185">Reference proteome</keyword>
<evidence type="ECO:0000259" key="4">
    <source>
        <dbReference type="PROSITE" id="PS50268"/>
    </source>
</evidence>
<reference evidence="5 6" key="1">
    <citation type="submission" date="2023-11" db="EMBL/GenBank/DDBJ databases">
        <title>Halocaridina rubra genome assembly.</title>
        <authorList>
            <person name="Smith C."/>
        </authorList>
    </citation>
    <scope>NUCLEOTIDE SEQUENCE [LARGE SCALE GENOMIC DNA]</scope>
    <source>
        <strain evidence="5">EP-1</strain>
        <tissue evidence="5">Whole</tissue>
    </source>
</reference>
<dbReference type="InterPro" id="IPR002126">
    <property type="entry name" value="Cadherin-like_dom"/>
</dbReference>
<proteinExistence type="predicted"/>
<sequence length="262" mass="28966">MDENDNSPRLARNHWELEVNETWGQGPPSNITLLEMTAADPDAKNYFSYRIVEDSGWGWDHFAIRSSGASGQLYATKTLDYEDDTHRQGFKFMVQVTDRGEKGWLDPRHLDTAWVGVQLRDLNDNPPQFSSPNAHLTVREDTEPGTFLISMAAHDPDMGGKGRVAFQILGGWNSLTIDRKGGITLSRRLDREAPEGGMGLAHVLGIDQGEPPLTATTTLTITVTDVNDCPPRLKPPEVLHVTEGEPPVFLGVLTATDDDSIY</sequence>
<evidence type="ECO:0000256" key="3">
    <source>
        <dbReference type="PROSITE-ProRule" id="PRU00043"/>
    </source>
</evidence>
<dbReference type="CDD" id="cd11304">
    <property type="entry name" value="Cadherin_repeat"/>
    <property type="match status" value="1"/>
</dbReference>
<dbReference type="PRINTS" id="PR00205">
    <property type="entry name" value="CADHERIN"/>
</dbReference>
<keyword evidence="3" id="KW-0106">Calcium</keyword>
<gene>
    <name evidence="5" type="ORF">SK128_016922</name>
</gene>
<dbReference type="PROSITE" id="PS50268">
    <property type="entry name" value="CADHERIN_2"/>
    <property type="match status" value="2"/>
</dbReference>
<keyword evidence="2" id="KW-1133">Transmembrane helix</keyword>
<dbReference type="InterPro" id="IPR015919">
    <property type="entry name" value="Cadherin-like_sf"/>
</dbReference>
<dbReference type="GO" id="GO:0016020">
    <property type="term" value="C:membrane"/>
    <property type="evidence" value="ECO:0007669"/>
    <property type="project" value="InterPro"/>
</dbReference>
<dbReference type="PANTHER" id="PTHR24026:SF133">
    <property type="entry name" value="CADHERIN-RELATED FAMILY MEMBER 2"/>
    <property type="match status" value="1"/>
</dbReference>
<organism evidence="5 6">
    <name type="scientific">Halocaridina rubra</name>
    <name type="common">Hawaiian red shrimp</name>
    <dbReference type="NCBI Taxonomy" id="373956"/>
    <lineage>
        <taxon>Eukaryota</taxon>
        <taxon>Metazoa</taxon>
        <taxon>Ecdysozoa</taxon>
        <taxon>Arthropoda</taxon>
        <taxon>Crustacea</taxon>
        <taxon>Multicrustacea</taxon>
        <taxon>Malacostraca</taxon>
        <taxon>Eumalacostraca</taxon>
        <taxon>Eucarida</taxon>
        <taxon>Decapoda</taxon>
        <taxon>Pleocyemata</taxon>
        <taxon>Caridea</taxon>
        <taxon>Atyoidea</taxon>
        <taxon>Atyidae</taxon>
        <taxon>Halocaridina</taxon>
    </lineage>
</organism>
<keyword evidence="2" id="KW-0472">Membrane</keyword>
<comment type="caution">
    <text evidence="5">The sequence shown here is derived from an EMBL/GenBank/DDBJ whole genome shotgun (WGS) entry which is preliminary data.</text>
</comment>
<protein>
    <recommendedName>
        <fullName evidence="4">Cadherin domain-containing protein</fullName>
    </recommendedName>
</protein>
<dbReference type="Pfam" id="PF00028">
    <property type="entry name" value="Cadherin"/>
    <property type="match status" value="1"/>
</dbReference>
<dbReference type="AlphaFoldDB" id="A0AAN8ZWZ4"/>
<dbReference type="PANTHER" id="PTHR24026">
    <property type="entry name" value="FAT ATYPICAL CADHERIN-RELATED"/>
    <property type="match status" value="1"/>
</dbReference>
<feature type="domain" description="Cadherin" evidence="4">
    <location>
        <begin position="11"/>
        <end position="129"/>
    </location>
</feature>
<dbReference type="EMBL" id="JAXCGZ010013896">
    <property type="protein sequence ID" value="KAK7071826.1"/>
    <property type="molecule type" value="Genomic_DNA"/>
</dbReference>
<dbReference type="GO" id="GO:0005509">
    <property type="term" value="F:calcium ion binding"/>
    <property type="evidence" value="ECO:0007669"/>
    <property type="project" value="UniProtKB-UniRule"/>
</dbReference>
<accession>A0AAN8ZWZ4</accession>
<dbReference type="Gene3D" id="2.60.40.60">
    <property type="entry name" value="Cadherins"/>
    <property type="match status" value="2"/>
</dbReference>
<feature type="domain" description="Cadherin" evidence="4">
    <location>
        <begin position="130"/>
        <end position="233"/>
    </location>
</feature>
<dbReference type="SMART" id="SM00112">
    <property type="entry name" value="CA"/>
    <property type="match status" value="2"/>
</dbReference>
<dbReference type="GO" id="GO:0007156">
    <property type="term" value="P:homophilic cell adhesion via plasma membrane adhesion molecules"/>
    <property type="evidence" value="ECO:0007669"/>
    <property type="project" value="InterPro"/>
</dbReference>